<keyword evidence="3" id="KW-1185">Reference proteome</keyword>
<dbReference type="Proteomes" id="UP001341840">
    <property type="component" value="Unassembled WGS sequence"/>
</dbReference>
<comment type="caution">
    <text evidence="2">The sequence shown here is derived from an EMBL/GenBank/DDBJ whole genome shotgun (WGS) entry which is preliminary data.</text>
</comment>
<feature type="compositionally biased region" description="Polar residues" evidence="1">
    <location>
        <begin position="83"/>
        <end position="92"/>
    </location>
</feature>
<protein>
    <submittedName>
        <fullName evidence="2">Uncharacterized protein</fullName>
    </submittedName>
</protein>
<sequence length="154" mass="17218">SSSEPPAKWEWFPHHHRCHPLSSSAPRLNHHIARLPHPMVPALHAPCVETEVEVLRRSQSQAHRMNGSHRSHTHHHCLVVGSHQTMETQQDPLSGHQHPGDNGWALHGPAVDAGSTLQNLPQRQQSRRITRSSEPPGTAADSETEPADLRRSQR</sequence>
<feature type="region of interest" description="Disordered" evidence="1">
    <location>
        <begin position="83"/>
        <end position="154"/>
    </location>
</feature>
<reference evidence="2 3" key="1">
    <citation type="journal article" date="2023" name="Plants (Basel)">
        <title>Bridging the Gap: Combining Genomics and Transcriptomics Approaches to Understand Stylosanthes scabra, an Orphan Legume from the Brazilian Caatinga.</title>
        <authorList>
            <person name="Ferreira-Neto J.R.C."/>
            <person name="da Silva M.D."/>
            <person name="Binneck E."/>
            <person name="de Melo N.F."/>
            <person name="da Silva R.H."/>
            <person name="de Melo A.L.T.M."/>
            <person name="Pandolfi V."/>
            <person name="Bustamante F.O."/>
            <person name="Brasileiro-Vidal A.C."/>
            <person name="Benko-Iseppon A.M."/>
        </authorList>
    </citation>
    <scope>NUCLEOTIDE SEQUENCE [LARGE SCALE GENOMIC DNA]</scope>
    <source>
        <tissue evidence="2">Leaves</tissue>
    </source>
</reference>
<evidence type="ECO:0000313" key="3">
    <source>
        <dbReference type="Proteomes" id="UP001341840"/>
    </source>
</evidence>
<feature type="non-terminal residue" evidence="2">
    <location>
        <position position="1"/>
    </location>
</feature>
<proteinExistence type="predicted"/>
<organism evidence="2 3">
    <name type="scientific">Stylosanthes scabra</name>
    <dbReference type="NCBI Taxonomy" id="79078"/>
    <lineage>
        <taxon>Eukaryota</taxon>
        <taxon>Viridiplantae</taxon>
        <taxon>Streptophyta</taxon>
        <taxon>Embryophyta</taxon>
        <taxon>Tracheophyta</taxon>
        <taxon>Spermatophyta</taxon>
        <taxon>Magnoliopsida</taxon>
        <taxon>eudicotyledons</taxon>
        <taxon>Gunneridae</taxon>
        <taxon>Pentapetalae</taxon>
        <taxon>rosids</taxon>
        <taxon>fabids</taxon>
        <taxon>Fabales</taxon>
        <taxon>Fabaceae</taxon>
        <taxon>Papilionoideae</taxon>
        <taxon>50 kb inversion clade</taxon>
        <taxon>dalbergioids sensu lato</taxon>
        <taxon>Dalbergieae</taxon>
        <taxon>Pterocarpus clade</taxon>
        <taxon>Stylosanthes</taxon>
    </lineage>
</organism>
<evidence type="ECO:0000256" key="1">
    <source>
        <dbReference type="SAM" id="MobiDB-lite"/>
    </source>
</evidence>
<name>A0ABU6ZZB3_9FABA</name>
<dbReference type="EMBL" id="JASCZI010280188">
    <property type="protein sequence ID" value="MED6227353.1"/>
    <property type="molecule type" value="Genomic_DNA"/>
</dbReference>
<gene>
    <name evidence="2" type="ORF">PIB30_112719</name>
</gene>
<evidence type="ECO:0000313" key="2">
    <source>
        <dbReference type="EMBL" id="MED6227353.1"/>
    </source>
</evidence>
<accession>A0ABU6ZZB3</accession>